<dbReference type="Gene3D" id="3.40.50.150">
    <property type="entry name" value="Vaccinia Virus protein VP39"/>
    <property type="match status" value="1"/>
</dbReference>
<protein>
    <recommendedName>
        <fullName evidence="3">Histamine N-methyltransferase</fullName>
    </recommendedName>
</protein>
<sequence>MPQVPLWESEEMYKRSFRALIDNSNIRQSALLHLNQDAAAEALKKVIDTVDPSEPLKILGIGSGPGDKDLLILPTIGEYFTSKKGKKPALQNVIVEPSSCLLDEFKAKVSSLPPLLQQITESISFEWHQKTFREFHEETAEKNRFQLIHFYHSIYYLDVEYALRSCFEEHLTTDSGVILCLVQAEDSYIALVSHKFKGKLSCGSEDMSFRTDQELVAIAEKHGWKYSVPLKEQFEINVTSCLAEEPTERGDLLIDFLTQQQNFRATAEPDLYHSVIEFIDSLTFTKENGDKFVQGRSAVVIIYK</sequence>
<dbReference type="STRING" id="46731.A0A3M6THS2"/>
<dbReference type="OMA" id="IYYGGRM"/>
<organism evidence="1 2">
    <name type="scientific">Pocillopora damicornis</name>
    <name type="common">Cauliflower coral</name>
    <name type="synonym">Millepora damicornis</name>
    <dbReference type="NCBI Taxonomy" id="46731"/>
    <lineage>
        <taxon>Eukaryota</taxon>
        <taxon>Metazoa</taxon>
        <taxon>Cnidaria</taxon>
        <taxon>Anthozoa</taxon>
        <taxon>Hexacorallia</taxon>
        <taxon>Scleractinia</taxon>
        <taxon>Astrocoeniina</taxon>
        <taxon>Pocilloporidae</taxon>
        <taxon>Pocillopora</taxon>
    </lineage>
</organism>
<dbReference type="SUPFAM" id="SSF53335">
    <property type="entry name" value="S-adenosyl-L-methionine-dependent methyltransferases"/>
    <property type="match status" value="1"/>
</dbReference>
<dbReference type="EMBL" id="RCHS01003571">
    <property type="protein sequence ID" value="RMX40804.1"/>
    <property type="molecule type" value="Genomic_DNA"/>
</dbReference>
<keyword evidence="2" id="KW-1185">Reference proteome</keyword>
<dbReference type="OrthoDB" id="5956379at2759"/>
<evidence type="ECO:0008006" key="3">
    <source>
        <dbReference type="Google" id="ProtNLM"/>
    </source>
</evidence>
<accession>A0A3M6THS2</accession>
<evidence type="ECO:0000313" key="2">
    <source>
        <dbReference type="Proteomes" id="UP000275408"/>
    </source>
</evidence>
<gene>
    <name evidence="1" type="ORF">pdam_00006534</name>
</gene>
<comment type="caution">
    <text evidence="1">The sequence shown here is derived from an EMBL/GenBank/DDBJ whole genome shotgun (WGS) entry which is preliminary data.</text>
</comment>
<proteinExistence type="predicted"/>
<reference evidence="1 2" key="1">
    <citation type="journal article" date="2018" name="Sci. Rep.">
        <title>Comparative analysis of the Pocillopora damicornis genome highlights role of immune system in coral evolution.</title>
        <authorList>
            <person name="Cunning R."/>
            <person name="Bay R.A."/>
            <person name="Gillette P."/>
            <person name="Baker A.C."/>
            <person name="Traylor-Knowles N."/>
        </authorList>
    </citation>
    <scope>NUCLEOTIDE SEQUENCE [LARGE SCALE GENOMIC DNA]</scope>
    <source>
        <strain evidence="1">RSMAS</strain>
        <tissue evidence="1">Whole animal</tissue>
    </source>
</reference>
<dbReference type="AlphaFoldDB" id="A0A3M6THS2"/>
<dbReference type="InterPro" id="IPR029063">
    <property type="entry name" value="SAM-dependent_MTases_sf"/>
</dbReference>
<dbReference type="Proteomes" id="UP000275408">
    <property type="component" value="Unassembled WGS sequence"/>
</dbReference>
<evidence type="ECO:0000313" key="1">
    <source>
        <dbReference type="EMBL" id="RMX40804.1"/>
    </source>
</evidence>
<name>A0A3M6THS2_POCDA</name>